<dbReference type="AlphaFoldDB" id="A0A4R0H1U9"/>
<evidence type="ECO:0000313" key="2">
    <source>
        <dbReference type="EMBL" id="TCC04487.1"/>
    </source>
</evidence>
<dbReference type="Gene3D" id="1.10.10.2840">
    <property type="entry name" value="PucR C-terminal helix-turn-helix domain"/>
    <property type="match status" value="1"/>
</dbReference>
<reference evidence="2 3" key="1">
    <citation type="submission" date="2019-02" db="EMBL/GenBank/DDBJ databases">
        <title>Kribbella capetownensis sp. nov. and Kribbella speibonae sp. nov., isolated from soil.</title>
        <authorList>
            <person name="Curtis S.M."/>
            <person name="Norton I."/>
            <person name="Everest G.J."/>
            <person name="Meyers P.R."/>
        </authorList>
    </citation>
    <scope>NUCLEOTIDE SEQUENCE [LARGE SCALE GENOMIC DNA]</scope>
    <source>
        <strain evidence="2 3">KCTC 29219</strain>
    </source>
</reference>
<dbReference type="Pfam" id="PF13556">
    <property type="entry name" value="HTH_30"/>
    <property type="match status" value="1"/>
</dbReference>
<accession>A0A4R0H1U9</accession>
<evidence type="ECO:0000313" key="3">
    <source>
        <dbReference type="Proteomes" id="UP000292346"/>
    </source>
</evidence>
<dbReference type="EMBL" id="SJJZ01000004">
    <property type="protein sequence ID" value="TCC04487.1"/>
    <property type="molecule type" value="Genomic_DNA"/>
</dbReference>
<dbReference type="InterPro" id="IPR042070">
    <property type="entry name" value="PucR_C-HTH_sf"/>
</dbReference>
<dbReference type="InterPro" id="IPR025736">
    <property type="entry name" value="PucR_C-HTH_dom"/>
</dbReference>
<gene>
    <name evidence="2" type="ORF">E0H45_34340</name>
</gene>
<comment type="caution">
    <text evidence="2">The sequence shown here is derived from an EMBL/GenBank/DDBJ whole genome shotgun (WGS) entry which is preliminary data.</text>
</comment>
<sequence length="73" mass="8123">MATLRCYLGNARNRRQTAADLHIHANTVDYRLRQVGRLTGLDPVRDDQLPRIVAALVAFDAQRSTTVHPADVA</sequence>
<keyword evidence="3" id="KW-1185">Reference proteome</keyword>
<dbReference type="RefSeq" id="WP_131345973.1">
    <property type="nucleotide sequence ID" value="NZ_SJJZ01000004.1"/>
</dbReference>
<dbReference type="InterPro" id="IPR051448">
    <property type="entry name" value="CdaR-like_regulators"/>
</dbReference>
<dbReference type="PANTHER" id="PTHR33744:SF16">
    <property type="entry name" value="CARBOHYDRATE DIACID REGULATOR"/>
    <property type="match status" value="1"/>
</dbReference>
<dbReference type="Proteomes" id="UP000292346">
    <property type="component" value="Unassembled WGS sequence"/>
</dbReference>
<dbReference type="PANTHER" id="PTHR33744">
    <property type="entry name" value="CARBOHYDRATE DIACID REGULATOR"/>
    <property type="match status" value="1"/>
</dbReference>
<feature type="domain" description="PucR C-terminal helix-turn-helix" evidence="1">
    <location>
        <begin position="1"/>
        <end position="57"/>
    </location>
</feature>
<proteinExistence type="predicted"/>
<evidence type="ECO:0000259" key="1">
    <source>
        <dbReference type="Pfam" id="PF13556"/>
    </source>
</evidence>
<dbReference type="OrthoDB" id="5243741at2"/>
<organism evidence="2 3">
    <name type="scientific">Kribbella soli</name>
    <dbReference type="NCBI Taxonomy" id="1124743"/>
    <lineage>
        <taxon>Bacteria</taxon>
        <taxon>Bacillati</taxon>
        <taxon>Actinomycetota</taxon>
        <taxon>Actinomycetes</taxon>
        <taxon>Propionibacteriales</taxon>
        <taxon>Kribbellaceae</taxon>
        <taxon>Kribbella</taxon>
    </lineage>
</organism>
<name>A0A4R0H1U9_9ACTN</name>
<protein>
    <submittedName>
        <fullName evidence="2">PucR family transcriptional regulator</fullName>
    </submittedName>
</protein>